<name>A0ABV2SP68_9GAMM</name>
<organism evidence="1 2">
    <name type="scientific">Endozoicomonas lisbonensis</name>
    <dbReference type="NCBI Taxonomy" id="3120522"/>
    <lineage>
        <taxon>Bacteria</taxon>
        <taxon>Pseudomonadati</taxon>
        <taxon>Pseudomonadota</taxon>
        <taxon>Gammaproteobacteria</taxon>
        <taxon>Oceanospirillales</taxon>
        <taxon>Endozoicomonadaceae</taxon>
        <taxon>Endozoicomonas</taxon>
    </lineage>
</organism>
<proteinExistence type="predicted"/>
<keyword evidence="2" id="KW-1185">Reference proteome</keyword>
<reference evidence="1 2" key="1">
    <citation type="submission" date="2024-06" db="EMBL/GenBank/DDBJ databases">
        <title>Genomic Encyclopedia of Type Strains, Phase V (KMG-V): Genome sequencing to study the core and pangenomes of soil and plant-associated prokaryotes.</title>
        <authorList>
            <person name="Whitman W."/>
        </authorList>
    </citation>
    <scope>NUCLEOTIDE SEQUENCE [LARGE SCALE GENOMIC DNA]</scope>
    <source>
        <strain evidence="1 2">NE40</strain>
    </source>
</reference>
<sequence length="504" mass="56811">MTDLAVVDPAASGFILDRATKAKTQLKGVKSLDELKAVFWRLLDDPAGETYGRGRDLFKIMDSNAKPFERITAAGEFTSLVEKLKTMYPEMPEHDLIERLSGASAERYKSLTKELYEYQVGQTCDVSRSCYTRFLNSVKPVSKPLAELAEAAQSDALAGDNTIGFAGGYTVSKAKELIDQIHDQSPVTDKEAKEFVRKIKFSSSVVGKLKRAGYPVAEVRKDLAELYKLMQGRVPLFNMDTEGKARSYARHYTVFPGTAFNKEILFHEVGHIIERGNDAILRASHHYRDTKAESPKPVSLRELTGSGFYDTDEVALPDHYIHPYVGKVYKHQASEVLSMGLQYFANPEDLAKLAVSDPQFVALVTGVILGVTDEDKARLERENREYSKRQAFYSELNELAKTVKWQEERVPVDINGGKYWQYFTYIEGRKEFGYAMVKFNKERKRIGRLIDHENGEYIDRGPTGRHLTEEEARQSVLLNNMGKDPAVIAKGSLPEWYQAGLLSG</sequence>
<dbReference type="Proteomes" id="UP001549366">
    <property type="component" value="Unassembled WGS sequence"/>
</dbReference>
<dbReference type="RefSeq" id="WP_354011468.1">
    <property type="nucleotide sequence ID" value="NZ_JBEWTA010000002.1"/>
</dbReference>
<comment type="caution">
    <text evidence="1">The sequence shown here is derived from an EMBL/GenBank/DDBJ whole genome shotgun (WGS) entry which is preliminary data.</text>
</comment>
<dbReference type="EMBL" id="JBEWTB010000003">
    <property type="protein sequence ID" value="MET4759557.1"/>
    <property type="molecule type" value="Genomic_DNA"/>
</dbReference>
<gene>
    <name evidence="1" type="ORF">V5J35_004876</name>
</gene>
<evidence type="ECO:0000313" key="1">
    <source>
        <dbReference type="EMBL" id="MET4759557.1"/>
    </source>
</evidence>
<evidence type="ECO:0000313" key="2">
    <source>
        <dbReference type="Proteomes" id="UP001549366"/>
    </source>
</evidence>
<evidence type="ECO:0008006" key="3">
    <source>
        <dbReference type="Google" id="ProtNLM"/>
    </source>
</evidence>
<protein>
    <recommendedName>
        <fullName evidence="3">DUF955 domain-containing protein</fullName>
    </recommendedName>
</protein>
<accession>A0ABV2SP68</accession>